<dbReference type="EMBL" id="CM023486">
    <property type="protein sequence ID" value="KAH6929096.1"/>
    <property type="molecule type" value="Genomic_DNA"/>
</dbReference>
<keyword evidence="2" id="KW-1185">Reference proteome</keyword>
<evidence type="ECO:0000313" key="1">
    <source>
        <dbReference type="EMBL" id="KAH6929096.1"/>
    </source>
</evidence>
<sequence>MAMASDIMNESLAAPSSWPAGVSFAQRLWSHRDPRVKDWGGINDARFMFPLLATYIYFVKIGGPRWMKNRPAFELKLPILLYNLFMVVANALFVAKFLRHSYVGGGYSFFCQGIDYSADDENTMTLLNTAWWYAFVRIGDFLDTIFFVLRKKDSHVTFLHVVHHFLVVFDCWVWMNFGHDGQVILGVCVNASVHVIMYAYYFLAALGPEVRKYLWWKRYLTTIQIVQMICVVMHMQIPLFYDCGYPSAFCIIEILQLCFGIALFVNFYLKTYKTRSSGVSELAKARKTE</sequence>
<protein>
    <submittedName>
        <fullName evidence="1">Uncharacterized protein</fullName>
    </submittedName>
</protein>
<comment type="caution">
    <text evidence="1">The sequence shown here is derived from an EMBL/GenBank/DDBJ whole genome shotgun (WGS) entry which is preliminary data.</text>
</comment>
<evidence type="ECO:0000313" key="2">
    <source>
        <dbReference type="Proteomes" id="UP000821845"/>
    </source>
</evidence>
<dbReference type="Proteomes" id="UP000821845">
    <property type="component" value="Chromosome 6"/>
</dbReference>
<gene>
    <name evidence="1" type="ORF">HPB50_023394</name>
</gene>
<name>A0ACB7S4V4_HYAAI</name>
<proteinExistence type="predicted"/>
<accession>A0ACB7S4V4</accession>
<organism evidence="1 2">
    <name type="scientific">Hyalomma asiaticum</name>
    <name type="common">Tick</name>
    <dbReference type="NCBI Taxonomy" id="266040"/>
    <lineage>
        <taxon>Eukaryota</taxon>
        <taxon>Metazoa</taxon>
        <taxon>Ecdysozoa</taxon>
        <taxon>Arthropoda</taxon>
        <taxon>Chelicerata</taxon>
        <taxon>Arachnida</taxon>
        <taxon>Acari</taxon>
        <taxon>Parasitiformes</taxon>
        <taxon>Ixodida</taxon>
        <taxon>Ixodoidea</taxon>
        <taxon>Ixodidae</taxon>
        <taxon>Hyalomminae</taxon>
        <taxon>Hyalomma</taxon>
    </lineage>
</organism>
<reference evidence="1" key="1">
    <citation type="submission" date="2020-05" db="EMBL/GenBank/DDBJ databases">
        <title>Large-scale comparative analyses of tick genomes elucidate their genetic diversity and vector capacities.</title>
        <authorList>
            <person name="Jia N."/>
            <person name="Wang J."/>
            <person name="Shi W."/>
            <person name="Du L."/>
            <person name="Sun Y."/>
            <person name="Zhan W."/>
            <person name="Jiang J."/>
            <person name="Wang Q."/>
            <person name="Zhang B."/>
            <person name="Ji P."/>
            <person name="Sakyi L.B."/>
            <person name="Cui X."/>
            <person name="Yuan T."/>
            <person name="Jiang B."/>
            <person name="Yang W."/>
            <person name="Lam T.T.-Y."/>
            <person name="Chang Q."/>
            <person name="Ding S."/>
            <person name="Wang X."/>
            <person name="Zhu J."/>
            <person name="Ruan X."/>
            <person name="Zhao L."/>
            <person name="Wei J."/>
            <person name="Que T."/>
            <person name="Du C."/>
            <person name="Cheng J."/>
            <person name="Dai P."/>
            <person name="Han X."/>
            <person name="Huang E."/>
            <person name="Gao Y."/>
            <person name="Liu J."/>
            <person name="Shao H."/>
            <person name="Ye R."/>
            <person name="Li L."/>
            <person name="Wei W."/>
            <person name="Wang X."/>
            <person name="Wang C."/>
            <person name="Yang T."/>
            <person name="Huo Q."/>
            <person name="Li W."/>
            <person name="Guo W."/>
            <person name="Chen H."/>
            <person name="Zhou L."/>
            <person name="Ni X."/>
            <person name="Tian J."/>
            <person name="Zhou Y."/>
            <person name="Sheng Y."/>
            <person name="Liu T."/>
            <person name="Pan Y."/>
            <person name="Xia L."/>
            <person name="Li J."/>
            <person name="Zhao F."/>
            <person name="Cao W."/>
        </authorList>
    </citation>
    <scope>NUCLEOTIDE SEQUENCE</scope>
    <source>
        <strain evidence="1">Hyas-2018</strain>
    </source>
</reference>